<sequence length="936" mass="103696">MLPCQQMNSKGEETTTALTASTTPRPRESNDERIGGKRPRLKLLKCEDSLWLRRWASLGKSTHINHIFLSDGGIKPVASNIVASKNKRKQKKPQHHEQNPMLTLTCLPFYVSLLKEIGKGERVALSRLSIEHLQKQSRPLRIAIDAAIWNFQTQHGGQGGKNPALRTLFYRLVKLLALPVQPVFVYDGKNKPLTKRGRTVSKWHGGCVESEMSKGLVSLFRYPTHVAPGEAEAECAMLQRKGIVDAVMTQDVDAIMFGSGLTLRDWSKEGNGKKGNKTATHVSVLDLHRVKKLSGLDPEGMILVALLSGGDYDEDGVAGIGSTLACEIARAGFGSDLLDLVRSGDENGITEWRERLQFELETNESGYFKMKRKSIRIPDNFPDRKILGYYMNPAVTPADELKRLEKSWVKAWDGEVDMQALRVYAAEMFDWMYKPGAWKFVRVMAPALLADRLQRGAAASHITSSDQITERRQHFVSDGIPELRVTVIPGEVVGLDLAAEKDSPEYLQLLAEEENEGLEGETENAGTDGNAPLSPSKKRKSPPWLPHAPEKMWIAQAIVEIGAREHVRRWEQIQFEINNDPKKFAARKCAKQKEKKSKTTGGMQPGALLNYVVTANEAAEPEVYPAKSISSPRPRPKANVSEPRRSKSTKSKSSQMNDGQSPTMFEHLKSTKSRHDFHETASARDSVSFDTVRTGIGSGDDPFTLSDQTCSDKHSRPSTSSSTKTGRRIVHKSSPLYGNTIHPMLHDTRPPVLSQREKRSEKVLAKVTAGEDLSRNAIEEDSLPFSSPARGKSNSAVDHGETQEALDSLSNITRRTPRKRANKFRALTEVGGSSESLIEPQRRIVSFFKPYVREKAPPSQAAPAEGESRPVKVLPKLTSEKSANPSSAMHIHAVPRSSLPGTWKEVECESGSSTQIYPSLASPRRARLSIIDLTSD</sequence>
<dbReference type="InterPro" id="IPR029060">
    <property type="entry name" value="PIN-like_dom_sf"/>
</dbReference>
<proteinExistence type="predicted"/>
<dbReference type="InterPro" id="IPR006084">
    <property type="entry name" value="XPG/Rad2"/>
</dbReference>
<feature type="region of interest" description="Disordered" evidence="3">
    <location>
        <begin position="585"/>
        <end position="605"/>
    </location>
</feature>
<dbReference type="SUPFAM" id="SSF88723">
    <property type="entry name" value="PIN domain-like"/>
    <property type="match status" value="1"/>
</dbReference>
<dbReference type="GO" id="GO:0006281">
    <property type="term" value="P:DNA repair"/>
    <property type="evidence" value="ECO:0007669"/>
    <property type="project" value="UniProtKB-ARBA"/>
</dbReference>
<dbReference type="GO" id="GO:0017108">
    <property type="term" value="F:5'-flap endonuclease activity"/>
    <property type="evidence" value="ECO:0007669"/>
    <property type="project" value="TreeGrafter"/>
</dbReference>
<reference evidence="5 6" key="1">
    <citation type="submission" date="2015-01" db="EMBL/GenBank/DDBJ databases">
        <title>The Genome Sequence of Fonsecaea pedrosoi CBS 271.37.</title>
        <authorList>
            <consortium name="The Broad Institute Genomics Platform"/>
            <person name="Cuomo C."/>
            <person name="de Hoog S."/>
            <person name="Gorbushina A."/>
            <person name="Stielow B."/>
            <person name="Teixiera M."/>
            <person name="Abouelleil A."/>
            <person name="Chapman S.B."/>
            <person name="Priest M."/>
            <person name="Young S.K."/>
            <person name="Wortman J."/>
            <person name="Nusbaum C."/>
            <person name="Birren B."/>
        </authorList>
    </citation>
    <scope>NUCLEOTIDE SEQUENCE [LARGE SCALE GENOMIC DNA]</scope>
    <source>
        <strain evidence="5 6">CBS 271.37</strain>
    </source>
</reference>
<feature type="region of interest" description="Disordered" evidence="3">
    <location>
        <begin position="514"/>
        <end position="545"/>
    </location>
</feature>
<evidence type="ECO:0000256" key="2">
    <source>
        <dbReference type="ARBA" id="ARBA00022801"/>
    </source>
</evidence>
<dbReference type="InterPro" id="IPR036279">
    <property type="entry name" value="5-3_exonuclease_C_sf"/>
</dbReference>
<feature type="region of interest" description="Disordered" evidence="3">
    <location>
        <begin position="778"/>
        <end position="817"/>
    </location>
</feature>
<keyword evidence="1" id="KW-0540">Nuclease</keyword>
<evidence type="ECO:0000259" key="4">
    <source>
        <dbReference type="SMART" id="SM00484"/>
    </source>
</evidence>
<dbReference type="SMART" id="SM00484">
    <property type="entry name" value="XPGI"/>
    <property type="match status" value="1"/>
</dbReference>
<evidence type="ECO:0000313" key="5">
    <source>
        <dbReference type="EMBL" id="KIW83996.1"/>
    </source>
</evidence>
<dbReference type="CDD" id="cd09906">
    <property type="entry name" value="H3TH_YEN1"/>
    <property type="match status" value="1"/>
</dbReference>
<feature type="region of interest" description="Disordered" evidence="3">
    <location>
        <begin position="1"/>
        <end position="36"/>
    </location>
</feature>
<keyword evidence="2" id="KW-0378">Hydrolase</keyword>
<feature type="compositionally biased region" description="Low complexity" evidence="3">
    <location>
        <begin position="14"/>
        <end position="23"/>
    </location>
</feature>
<dbReference type="Proteomes" id="UP000053029">
    <property type="component" value="Unassembled WGS sequence"/>
</dbReference>
<accession>A0A0D2E1V8</accession>
<dbReference type="PRINTS" id="PR00853">
    <property type="entry name" value="XPGRADSUPER"/>
</dbReference>
<dbReference type="EMBL" id="KN846970">
    <property type="protein sequence ID" value="KIW83996.1"/>
    <property type="molecule type" value="Genomic_DNA"/>
</dbReference>
<dbReference type="FunFam" id="3.40.50.1010:FF:000037">
    <property type="entry name" value="Rad2-like endonuclease, putative (AFU_orthologue AFUA_3G13260)"/>
    <property type="match status" value="1"/>
</dbReference>
<feature type="region of interest" description="Disordered" evidence="3">
    <location>
        <begin position="697"/>
        <end position="758"/>
    </location>
</feature>
<feature type="compositionally biased region" description="Basic and acidic residues" evidence="3">
    <location>
        <begin position="25"/>
        <end position="35"/>
    </location>
</feature>
<protein>
    <recommendedName>
        <fullName evidence="4">XPG-I domain-containing protein</fullName>
    </recommendedName>
</protein>
<feature type="domain" description="XPG-I" evidence="4">
    <location>
        <begin position="218"/>
        <end position="296"/>
    </location>
</feature>
<keyword evidence="6" id="KW-1185">Reference proteome</keyword>
<dbReference type="GeneID" id="25302732"/>
<dbReference type="CDD" id="cd09870">
    <property type="entry name" value="PIN_YEN1"/>
    <property type="match status" value="1"/>
</dbReference>
<gene>
    <name evidence="5" type="ORF">Z517_03242</name>
</gene>
<name>A0A0D2E1V8_9EURO</name>
<dbReference type="Pfam" id="PF00867">
    <property type="entry name" value="XPG_I"/>
    <property type="match status" value="1"/>
</dbReference>
<dbReference type="InterPro" id="IPR037316">
    <property type="entry name" value="Yen1_H3TH"/>
</dbReference>
<dbReference type="Pfam" id="PF00752">
    <property type="entry name" value="XPG_N"/>
    <property type="match status" value="1"/>
</dbReference>
<dbReference type="PANTHER" id="PTHR11081:SF75">
    <property type="entry name" value="ENDONUCLEASE, PUTATIVE (AFU_ORTHOLOGUE AFUA_3G13260)-RELATED"/>
    <property type="match status" value="1"/>
</dbReference>
<dbReference type="Pfam" id="PF18380">
    <property type="entry name" value="GEN1_C"/>
    <property type="match status" value="1"/>
</dbReference>
<dbReference type="PANTHER" id="PTHR11081">
    <property type="entry name" value="FLAP ENDONUCLEASE FAMILY MEMBER"/>
    <property type="match status" value="1"/>
</dbReference>
<evidence type="ECO:0000313" key="6">
    <source>
        <dbReference type="Proteomes" id="UP000053029"/>
    </source>
</evidence>
<dbReference type="STRING" id="1442368.A0A0D2E1V8"/>
<dbReference type="RefSeq" id="XP_013287804.1">
    <property type="nucleotide sequence ID" value="XM_013432350.1"/>
</dbReference>
<organism evidence="5 6">
    <name type="scientific">Fonsecaea pedrosoi CBS 271.37</name>
    <dbReference type="NCBI Taxonomy" id="1442368"/>
    <lineage>
        <taxon>Eukaryota</taxon>
        <taxon>Fungi</taxon>
        <taxon>Dikarya</taxon>
        <taxon>Ascomycota</taxon>
        <taxon>Pezizomycotina</taxon>
        <taxon>Eurotiomycetes</taxon>
        <taxon>Chaetothyriomycetidae</taxon>
        <taxon>Chaetothyriales</taxon>
        <taxon>Herpotrichiellaceae</taxon>
        <taxon>Fonsecaea</taxon>
    </lineage>
</organism>
<feature type="region of interest" description="Disordered" evidence="3">
    <location>
        <begin position="623"/>
        <end position="664"/>
    </location>
</feature>
<dbReference type="VEuPathDB" id="FungiDB:Z517_03242"/>
<evidence type="ECO:0000256" key="1">
    <source>
        <dbReference type="ARBA" id="ARBA00022722"/>
    </source>
</evidence>
<dbReference type="SUPFAM" id="SSF47807">
    <property type="entry name" value="5' to 3' exonuclease, C-terminal subdomain"/>
    <property type="match status" value="1"/>
</dbReference>
<dbReference type="Gene3D" id="3.40.50.1010">
    <property type="entry name" value="5'-nuclease"/>
    <property type="match status" value="2"/>
</dbReference>
<feature type="compositionally biased region" description="Basic residues" evidence="3">
    <location>
        <begin position="585"/>
        <end position="598"/>
    </location>
</feature>
<dbReference type="GO" id="GO:0008821">
    <property type="term" value="F:crossover junction DNA endonuclease activity"/>
    <property type="evidence" value="ECO:0007669"/>
    <property type="project" value="InterPro"/>
</dbReference>
<feature type="region of interest" description="Disordered" evidence="3">
    <location>
        <begin position="857"/>
        <end position="901"/>
    </location>
</feature>
<dbReference type="OrthoDB" id="2959108at2759"/>
<dbReference type="InterPro" id="IPR006085">
    <property type="entry name" value="XPG_DNA_repair_N"/>
</dbReference>
<evidence type="ECO:0000256" key="3">
    <source>
        <dbReference type="SAM" id="MobiDB-lite"/>
    </source>
</evidence>
<feature type="compositionally biased region" description="Basic and acidic residues" evidence="3">
    <location>
        <begin position="744"/>
        <end position="758"/>
    </location>
</feature>
<dbReference type="HOGENOM" id="CLU_007575_0_1_1"/>
<dbReference type="AlphaFoldDB" id="A0A0D2E1V8"/>
<dbReference type="InterPro" id="IPR041177">
    <property type="entry name" value="GEN1_C"/>
</dbReference>
<dbReference type="InterPro" id="IPR006086">
    <property type="entry name" value="XPG-I_dom"/>
</dbReference>